<dbReference type="PROSITE" id="PS00557">
    <property type="entry name" value="FMN_HYDROXY_ACID_DH_1"/>
    <property type="match status" value="1"/>
</dbReference>
<evidence type="ECO:0000256" key="2">
    <source>
        <dbReference type="ARBA" id="ARBA00013087"/>
    </source>
</evidence>
<dbReference type="PANTHER" id="PTHR10578">
    <property type="entry name" value="S -2-HYDROXY-ACID OXIDASE-RELATED"/>
    <property type="match status" value="1"/>
</dbReference>
<dbReference type="GO" id="GO:0010181">
    <property type="term" value="F:FMN binding"/>
    <property type="evidence" value="ECO:0007669"/>
    <property type="project" value="InterPro"/>
</dbReference>
<evidence type="ECO:0000256" key="3">
    <source>
        <dbReference type="ARBA" id="ARBA00023002"/>
    </source>
</evidence>
<dbReference type="Gene3D" id="3.20.20.70">
    <property type="entry name" value="Aldolase class I"/>
    <property type="match status" value="1"/>
</dbReference>
<keyword evidence="9" id="KW-1185">Reference proteome</keyword>
<evidence type="ECO:0000256" key="5">
    <source>
        <dbReference type="ARBA" id="ARBA00029325"/>
    </source>
</evidence>
<proteinExistence type="inferred from homology"/>
<comment type="catalytic activity">
    <reaction evidence="5">
        <text>a (2S)-2-hydroxycarboxylate + O2 = a 2-oxocarboxylate + H2O2</text>
        <dbReference type="Rhea" id="RHEA:16789"/>
        <dbReference type="ChEBI" id="CHEBI:15379"/>
        <dbReference type="ChEBI" id="CHEBI:16240"/>
        <dbReference type="ChEBI" id="CHEBI:35179"/>
        <dbReference type="ChEBI" id="CHEBI:58123"/>
        <dbReference type="EC" id="1.1.3.15"/>
    </reaction>
    <physiologicalReaction direction="left-to-right" evidence="5">
        <dbReference type="Rhea" id="RHEA:16790"/>
    </physiologicalReaction>
</comment>
<dbReference type="Pfam" id="PF01070">
    <property type="entry name" value="FMN_dh"/>
    <property type="match status" value="1"/>
</dbReference>
<dbReference type="EC" id="1.1.3.15" evidence="2"/>
<dbReference type="FunFam" id="3.20.20.70:FF:000056">
    <property type="entry name" value="hydroxyacid oxidase 2"/>
    <property type="match status" value="1"/>
</dbReference>
<dbReference type="PANTHER" id="PTHR10578:SF149">
    <property type="entry name" value="2-HYDROXYACID OXIDASE 2"/>
    <property type="match status" value="1"/>
</dbReference>
<keyword evidence="3" id="KW-0560">Oxidoreductase</keyword>
<dbReference type="AlphaFoldDB" id="A0A833RRG9"/>
<dbReference type="InterPro" id="IPR013785">
    <property type="entry name" value="Aldolase_TIM"/>
</dbReference>
<protein>
    <recommendedName>
        <fullName evidence="2">(S)-2-hydroxy-acid oxidase</fullName>
        <ecNumber evidence="2">1.1.3.15</ecNumber>
    </recommendedName>
</protein>
<comment type="catalytic activity">
    <reaction evidence="6">
        <text>2-hydroxyoctanoate + O2 = 2-oxooctanoate + H2O2</text>
        <dbReference type="Rhea" id="RHEA:67940"/>
        <dbReference type="ChEBI" id="CHEBI:15379"/>
        <dbReference type="ChEBI" id="CHEBI:16240"/>
        <dbReference type="ChEBI" id="CHEBI:133514"/>
        <dbReference type="ChEBI" id="CHEBI:176689"/>
    </reaction>
    <physiologicalReaction direction="left-to-right" evidence="6">
        <dbReference type="Rhea" id="RHEA:67941"/>
    </physiologicalReaction>
</comment>
<gene>
    <name evidence="8" type="ORF">E2986_13939</name>
</gene>
<name>A0A833RRG9_9HYME</name>
<evidence type="ECO:0000313" key="9">
    <source>
        <dbReference type="Proteomes" id="UP000655588"/>
    </source>
</evidence>
<comment type="cofactor">
    <cofactor evidence="1">
        <name>FMN</name>
        <dbReference type="ChEBI" id="CHEBI:58210"/>
    </cofactor>
</comment>
<dbReference type="PROSITE" id="PS51349">
    <property type="entry name" value="FMN_HYDROXY_ACID_DH_2"/>
    <property type="match status" value="1"/>
</dbReference>
<organism evidence="8 9">
    <name type="scientific">Frieseomelitta varia</name>
    <dbReference type="NCBI Taxonomy" id="561572"/>
    <lineage>
        <taxon>Eukaryota</taxon>
        <taxon>Metazoa</taxon>
        <taxon>Ecdysozoa</taxon>
        <taxon>Arthropoda</taxon>
        <taxon>Hexapoda</taxon>
        <taxon>Insecta</taxon>
        <taxon>Pterygota</taxon>
        <taxon>Neoptera</taxon>
        <taxon>Endopterygota</taxon>
        <taxon>Hymenoptera</taxon>
        <taxon>Apocrita</taxon>
        <taxon>Aculeata</taxon>
        <taxon>Apoidea</taxon>
        <taxon>Anthophila</taxon>
        <taxon>Apidae</taxon>
        <taxon>Frieseomelitta</taxon>
    </lineage>
</organism>
<dbReference type="InterPro" id="IPR037396">
    <property type="entry name" value="FMN_HAD"/>
</dbReference>
<dbReference type="CDD" id="cd02809">
    <property type="entry name" value="alpha_hydroxyacid_oxid_FMN"/>
    <property type="match status" value="1"/>
</dbReference>
<dbReference type="EMBL" id="WNWW01000868">
    <property type="protein sequence ID" value="KAF3421425.1"/>
    <property type="molecule type" value="Genomic_DNA"/>
</dbReference>
<dbReference type="GO" id="GO:0005782">
    <property type="term" value="C:peroxisomal matrix"/>
    <property type="evidence" value="ECO:0007669"/>
    <property type="project" value="TreeGrafter"/>
</dbReference>
<comment type="caution">
    <text evidence="8">The sequence shown here is derived from an EMBL/GenBank/DDBJ whole genome shotgun (WGS) entry which is preliminary data.</text>
</comment>
<evidence type="ECO:0000256" key="6">
    <source>
        <dbReference type="ARBA" id="ARBA00029327"/>
    </source>
</evidence>
<dbReference type="InterPro" id="IPR000262">
    <property type="entry name" value="FMN-dep_DH"/>
</dbReference>
<reference evidence="8" key="1">
    <citation type="submission" date="2019-11" db="EMBL/GenBank/DDBJ databases">
        <title>The nuclear and mitochondrial genomes of Frieseomelitta varia - a highly eusocial stingless bee (Meliponini) with a permanently sterile worker caste.</title>
        <authorList>
            <person name="Freitas F.C.P."/>
            <person name="Lourenco A.P."/>
            <person name="Nunes F.M.F."/>
            <person name="Paschoal A.R."/>
            <person name="Abreu F.C.P."/>
            <person name="Barbin F.O."/>
            <person name="Bataglia L."/>
            <person name="Cardoso-Junior C.A.M."/>
            <person name="Cervoni M.S."/>
            <person name="Silva S.R."/>
            <person name="Dalarmi F."/>
            <person name="Del Lama M.A."/>
            <person name="Depintor T.S."/>
            <person name="Ferreira K.M."/>
            <person name="Goria P.S."/>
            <person name="Jaskot M.C."/>
            <person name="Lago D.C."/>
            <person name="Luna-Lucena D."/>
            <person name="Moda L.M."/>
            <person name="Nascimento L."/>
            <person name="Pedrino M."/>
            <person name="Rabico F.O."/>
            <person name="Sanches F.C."/>
            <person name="Santos D.E."/>
            <person name="Santos C.G."/>
            <person name="Vieira J."/>
            <person name="Lopes T.F."/>
            <person name="Barchuk A.R."/>
            <person name="Hartfelder K."/>
            <person name="Simoes Z.L.P."/>
            <person name="Bitondi M.M.G."/>
            <person name="Pinheiro D.G."/>
        </authorList>
    </citation>
    <scope>NUCLEOTIDE SEQUENCE</scope>
    <source>
        <strain evidence="8">USP_RPSP 00005682</strain>
        <tissue evidence="8">Whole individual</tissue>
    </source>
</reference>
<dbReference type="InterPro" id="IPR012133">
    <property type="entry name" value="Alpha-hydoxy_acid_DH_FMN"/>
</dbReference>
<evidence type="ECO:0000256" key="4">
    <source>
        <dbReference type="ARBA" id="ARBA00024042"/>
    </source>
</evidence>
<dbReference type="SUPFAM" id="SSF51395">
    <property type="entry name" value="FMN-linked oxidoreductases"/>
    <property type="match status" value="1"/>
</dbReference>
<dbReference type="GO" id="GO:0001561">
    <property type="term" value="P:fatty acid alpha-oxidation"/>
    <property type="evidence" value="ECO:0007669"/>
    <property type="project" value="TreeGrafter"/>
</dbReference>
<sequence length="479" mass="53529">MFCWKCVSKVGKKPDNVNRIEKVRNIAYGNQKILGILRGRTFHAKAQSETQVFRKRRTSITLIHESIITQTRVTNTMAESMICIEDFEKYALKHLTPSVRDYYNSGAGEMFSLKLNVEAFKKYRIRPRFLRNVSKRDLTTTILGERISMPLGVAPAAMQRMAHPEGECANARAAQEAGTIYILSTISTSSIEEVAEAAPDAIKWFQLYIYKDRNVTLNLVSRAERAGFKALLLTVDAPLFGDRRLDIKNKFSLPSHLRLRNFEGELSSKINNAESGSGLNEYVTNLFDASLTWNDIKWLKSITKLPLILKGILTPQDALLAIEYGASAIVVSNHGARQIDTIPASIEALSEITKAVDGRIEVYMDGGVRQGIDVFKALALGAKMVFVGRPMLWGLTCDGKNGARAVLEVFRKEIDVAFALSGCATVNDVTRDMVQHESYYSRTHSQISPDETKLQNVKGNYTTKKVHNVRFPVALCGRQ</sequence>
<dbReference type="InterPro" id="IPR008259">
    <property type="entry name" value="FMN_hydac_DH_AS"/>
</dbReference>
<dbReference type="GO" id="GO:0003973">
    <property type="term" value="F:(S)-2-hydroxy-acid oxidase activity"/>
    <property type="evidence" value="ECO:0007669"/>
    <property type="project" value="UniProtKB-EC"/>
</dbReference>
<evidence type="ECO:0000256" key="1">
    <source>
        <dbReference type="ARBA" id="ARBA00001917"/>
    </source>
</evidence>
<comment type="similarity">
    <text evidence="4">Belongs to the FMN-dependent alpha-hydroxy acid dehydrogenase family.</text>
</comment>
<dbReference type="Proteomes" id="UP000655588">
    <property type="component" value="Unassembled WGS sequence"/>
</dbReference>
<feature type="domain" description="FMN hydroxy acid dehydrogenase" evidence="7">
    <location>
        <begin position="76"/>
        <end position="439"/>
    </location>
</feature>
<evidence type="ECO:0000259" key="7">
    <source>
        <dbReference type="PROSITE" id="PS51349"/>
    </source>
</evidence>
<accession>A0A833RRG9</accession>
<evidence type="ECO:0000313" key="8">
    <source>
        <dbReference type="EMBL" id="KAF3421425.1"/>
    </source>
</evidence>